<sequence>MRIAMNINEWPKIFQRETFSFKVLKQQLSESEVEAIKVDYKLIWNDWKSANLQTAAKLDLGKLKIESWTNGWKIRDHFWTCYRIGDVNPCIGVLVNRQQLQVYLMFQNYKSETRLGTSTQYQSAVNQKLANWQRTVNSTEYYVWPASQSELEPHQRLDQYQASDEPVMLGKVWYFPLAEEFNFEQEVSKAVSELLPLYREVIGSMEVAADE</sequence>
<protein>
    <recommendedName>
        <fullName evidence="3">DUF1054 family protein</fullName>
    </recommendedName>
</protein>
<organism evidence="1 2">
    <name type="scientific">Paucilactobacillus nenjiangensis</name>
    <dbReference type="NCBI Taxonomy" id="1296540"/>
    <lineage>
        <taxon>Bacteria</taxon>
        <taxon>Bacillati</taxon>
        <taxon>Bacillota</taxon>
        <taxon>Bacilli</taxon>
        <taxon>Lactobacillales</taxon>
        <taxon>Lactobacillaceae</taxon>
        <taxon>Paucilactobacillus</taxon>
    </lineage>
</organism>
<dbReference type="Pfam" id="PF10786">
    <property type="entry name" value="HI_0552"/>
    <property type="match status" value="1"/>
</dbReference>
<accession>A0A5P1X3Q0</accession>
<dbReference type="InterPro" id="IPR019722">
    <property type="entry name" value="HI_0552_fam"/>
</dbReference>
<dbReference type="AlphaFoldDB" id="A0A5P1X3Q0"/>
<evidence type="ECO:0000313" key="1">
    <source>
        <dbReference type="EMBL" id="QER66938.1"/>
    </source>
</evidence>
<dbReference type="KEGG" id="lnn:F0161_02965"/>
<evidence type="ECO:0000313" key="2">
    <source>
        <dbReference type="Proteomes" id="UP000325295"/>
    </source>
</evidence>
<evidence type="ECO:0008006" key="3">
    <source>
        <dbReference type="Google" id="ProtNLM"/>
    </source>
</evidence>
<dbReference type="EMBL" id="CP043939">
    <property type="protein sequence ID" value="QER66938.1"/>
    <property type="molecule type" value="Genomic_DNA"/>
</dbReference>
<dbReference type="OrthoDB" id="2360289at2"/>
<proteinExistence type="predicted"/>
<keyword evidence="2" id="KW-1185">Reference proteome</keyword>
<name>A0A5P1X3Q0_9LACO</name>
<dbReference type="Proteomes" id="UP000325295">
    <property type="component" value="Chromosome"/>
</dbReference>
<gene>
    <name evidence="1" type="ORF">F0161_02965</name>
</gene>
<reference evidence="1 2" key="1">
    <citation type="submission" date="2019-09" db="EMBL/GenBank/DDBJ databases">
        <title>Complete Genome Sequence of Lactobacillus nenjiangensis SH-Y15, isolated from sauerkraut.</title>
        <authorList>
            <person name="Yang H."/>
        </authorList>
    </citation>
    <scope>NUCLEOTIDE SEQUENCE [LARGE SCALE GENOMIC DNA]</scope>
    <source>
        <strain evidence="1 2">SH-Y15</strain>
    </source>
</reference>